<reference evidence="3" key="1">
    <citation type="submission" date="2022-10" db="EMBL/GenBank/DDBJ databases">
        <title>Tapping the CABI collections for fungal endophytes: first genome assemblies for Collariella, Neodidymelliopsis, Ascochyta clinopodiicola, Didymella pomorum, Didymosphaeria variabile, Neocosmospora piperis and Neocucurbitaria cava.</title>
        <authorList>
            <person name="Hill R."/>
        </authorList>
    </citation>
    <scope>NUCLEOTIDE SEQUENCE</scope>
    <source>
        <strain evidence="3">IMI 360193</strain>
    </source>
</reference>
<evidence type="ECO:0000256" key="1">
    <source>
        <dbReference type="ARBA" id="ARBA00022737"/>
    </source>
</evidence>
<dbReference type="PROSITE" id="PS51212">
    <property type="entry name" value="WSC"/>
    <property type="match status" value="1"/>
</dbReference>
<evidence type="ECO:0000313" key="4">
    <source>
        <dbReference type="Proteomes" id="UP001140562"/>
    </source>
</evidence>
<dbReference type="OrthoDB" id="2019572at2759"/>
<comment type="caution">
    <text evidence="3">The sequence shown here is derived from an EMBL/GenBank/DDBJ whole genome shotgun (WGS) entry which is preliminary data.</text>
</comment>
<dbReference type="PANTHER" id="PTHR45964">
    <property type="entry name" value="WSCD FAMILY MEMBER CG9164"/>
    <property type="match status" value="1"/>
</dbReference>
<keyword evidence="4" id="KW-1185">Reference proteome</keyword>
<organism evidence="3 4">
    <name type="scientific">Didymella glomerata</name>
    <dbReference type="NCBI Taxonomy" id="749621"/>
    <lineage>
        <taxon>Eukaryota</taxon>
        <taxon>Fungi</taxon>
        <taxon>Dikarya</taxon>
        <taxon>Ascomycota</taxon>
        <taxon>Pezizomycotina</taxon>
        <taxon>Dothideomycetes</taxon>
        <taxon>Pleosporomycetidae</taxon>
        <taxon>Pleosporales</taxon>
        <taxon>Pleosporineae</taxon>
        <taxon>Didymellaceae</taxon>
        <taxon>Didymella</taxon>
    </lineage>
</organism>
<dbReference type="PANTHER" id="PTHR45964:SF5">
    <property type="entry name" value="WSCD FAMILY MEMBER CG9164"/>
    <property type="match status" value="1"/>
</dbReference>
<accession>A0A9W8X277</accession>
<name>A0A9W8X277_9PLEO</name>
<keyword evidence="1" id="KW-0677">Repeat</keyword>
<sequence>MTVEMCAAEAQKRQYDYMGVEYGSECWMGDSFDTTTSPQQTQSKCNMLCTGNKFNYCGAGGNLQMYMLNSTLATPRTEVPAGQTLACPTNDNQAWTASTRARFRIECGWDRNGGASSRVTVSSYEACLEACAKTTGCGSVALSGTDCYIKTGTLGTRVKKDGIRGATLIKK</sequence>
<dbReference type="InterPro" id="IPR002889">
    <property type="entry name" value="WSC_carb-bd"/>
</dbReference>
<evidence type="ECO:0000259" key="2">
    <source>
        <dbReference type="PROSITE" id="PS51212"/>
    </source>
</evidence>
<dbReference type="AlphaFoldDB" id="A0A9W8X277"/>
<dbReference type="InterPro" id="IPR051589">
    <property type="entry name" value="Sialate-O-sulfotransferase"/>
</dbReference>
<proteinExistence type="predicted"/>
<dbReference type="Pfam" id="PF01822">
    <property type="entry name" value="WSC"/>
    <property type="match status" value="1"/>
</dbReference>
<dbReference type="Proteomes" id="UP001140562">
    <property type="component" value="Unassembled WGS sequence"/>
</dbReference>
<feature type="domain" description="WSC" evidence="2">
    <location>
        <begin position="1"/>
        <end position="69"/>
    </location>
</feature>
<protein>
    <recommendedName>
        <fullName evidence="2">WSC domain-containing protein</fullName>
    </recommendedName>
</protein>
<evidence type="ECO:0000313" key="3">
    <source>
        <dbReference type="EMBL" id="KAJ4338051.1"/>
    </source>
</evidence>
<dbReference type="EMBL" id="JAPEUV010000033">
    <property type="protein sequence ID" value="KAJ4338051.1"/>
    <property type="molecule type" value="Genomic_DNA"/>
</dbReference>
<gene>
    <name evidence="3" type="ORF">N0V87_004198</name>
</gene>